<dbReference type="InterPro" id="IPR002347">
    <property type="entry name" value="SDR_fam"/>
</dbReference>
<dbReference type="InterPro" id="IPR020904">
    <property type="entry name" value="Sc_DH/Rdtase_CS"/>
</dbReference>
<evidence type="ECO:0000256" key="2">
    <source>
        <dbReference type="RuleBase" id="RU000363"/>
    </source>
</evidence>
<dbReference type="EMBL" id="PDUD01000020">
    <property type="protein sequence ID" value="PHN05835.1"/>
    <property type="molecule type" value="Genomic_DNA"/>
</dbReference>
<organism evidence="4 5">
    <name type="scientific">Flavilitoribacter nigricans (strain ATCC 23147 / DSM 23189 / NBRC 102662 / NCIMB 1420 / SS-2)</name>
    <name type="common">Lewinella nigricans</name>
    <dbReference type="NCBI Taxonomy" id="1122177"/>
    <lineage>
        <taxon>Bacteria</taxon>
        <taxon>Pseudomonadati</taxon>
        <taxon>Bacteroidota</taxon>
        <taxon>Saprospiria</taxon>
        <taxon>Saprospirales</taxon>
        <taxon>Lewinellaceae</taxon>
        <taxon>Flavilitoribacter</taxon>
    </lineage>
</organism>
<dbReference type="GO" id="GO:0016616">
    <property type="term" value="F:oxidoreductase activity, acting on the CH-OH group of donors, NAD or NADP as acceptor"/>
    <property type="evidence" value="ECO:0007669"/>
    <property type="project" value="TreeGrafter"/>
</dbReference>
<dbReference type="AlphaFoldDB" id="A0A2D0NBG8"/>
<dbReference type="OrthoDB" id="9804774at2"/>
<dbReference type="PROSITE" id="PS00061">
    <property type="entry name" value="ADH_SHORT"/>
    <property type="match status" value="1"/>
</dbReference>
<dbReference type="Gene3D" id="3.40.50.720">
    <property type="entry name" value="NAD(P)-binding Rossmann-like Domain"/>
    <property type="match status" value="1"/>
</dbReference>
<dbReference type="SMART" id="SM00822">
    <property type="entry name" value="PKS_KR"/>
    <property type="match status" value="1"/>
</dbReference>
<keyword evidence="5" id="KW-1185">Reference proteome</keyword>
<dbReference type="PRINTS" id="PR00080">
    <property type="entry name" value="SDRFAMILY"/>
</dbReference>
<dbReference type="CDD" id="cd05233">
    <property type="entry name" value="SDR_c"/>
    <property type="match status" value="1"/>
</dbReference>
<evidence type="ECO:0000256" key="1">
    <source>
        <dbReference type="ARBA" id="ARBA00006484"/>
    </source>
</evidence>
<dbReference type="FunFam" id="3.40.50.720:FF:000084">
    <property type="entry name" value="Short-chain dehydrogenase reductase"/>
    <property type="match status" value="1"/>
</dbReference>
<name>A0A2D0NBG8_FLAN2</name>
<evidence type="ECO:0000313" key="4">
    <source>
        <dbReference type="EMBL" id="PHN05835.1"/>
    </source>
</evidence>
<dbReference type="PANTHER" id="PTHR42760">
    <property type="entry name" value="SHORT-CHAIN DEHYDROGENASES/REDUCTASES FAMILY MEMBER"/>
    <property type="match status" value="1"/>
</dbReference>
<dbReference type="PRINTS" id="PR00081">
    <property type="entry name" value="GDHRDH"/>
</dbReference>
<reference evidence="4 5" key="1">
    <citation type="submission" date="2017-10" db="EMBL/GenBank/DDBJ databases">
        <title>The draft genome sequence of Lewinella nigricans NBRC 102662.</title>
        <authorList>
            <person name="Wang K."/>
        </authorList>
    </citation>
    <scope>NUCLEOTIDE SEQUENCE [LARGE SCALE GENOMIC DNA]</scope>
    <source>
        <strain evidence="4 5">NBRC 102662</strain>
    </source>
</reference>
<feature type="domain" description="Ketoreductase" evidence="3">
    <location>
        <begin position="6"/>
        <end position="188"/>
    </location>
</feature>
<sequence>MDFTEKTVLITGGSRGIGRATARAFAEKGARVAINFHSDNEAAKATIESLPGEGHFAIRADLGSSGAVEQMINAVVREFGRLDILVNNAGIFKLHPITEVSYDQWQQVWKDTLAINLTGAANATYCAARHMIEAGGGRIINVSSRGAFRGEPDQPAYGASKAAMNAMGQSLAQALAPYNIFIGTVAPGFVETDMAKAWLEGEEGDSIRRQSPLQRVAQPEEVALGILFLASEGSEFMTGAILDINGASYLRS</sequence>
<dbReference type="RefSeq" id="WP_099150925.1">
    <property type="nucleotide sequence ID" value="NZ_PDUD01000020.1"/>
</dbReference>
<dbReference type="SUPFAM" id="SSF51735">
    <property type="entry name" value="NAD(P)-binding Rossmann-fold domains"/>
    <property type="match status" value="1"/>
</dbReference>
<dbReference type="Proteomes" id="UP000223913">
    <property type="component" value="Unassembled WGS sequence"/>
</dbReference>
<proteinExistence type="inferred from homology"/>
<comment type="caution">
    <text evidence="4">The sequence shown here is derived from an EMBL/GenBank/DDBJ whole genome shotgun (WGS) entry which is preliminary data.</text>
</comment>
<evidence type="ECO:0000259" key="3">
    <source>
        <dbReference type="SMART" id="SM00822"/>
    </source>
</evidence>
<evidence type="ECO:0000313" key="5">
    <source>
        <dbReference type="Proteomes" id="UP000223913"/>
    </source>
</evidence>
<gene>
    <name evidence="4" type="ORF">CRP01_15300</name>
</gene>
<protein>
    <submittedName>
        <fullName evidence="4">3-oxoacyl-ACP reductase</fullName>
    </submittedName>
</protein>
<comment type="similarity">
    <text evidence="1 2">Belongs to the short-chain dehydrogenases/reductases (SDR) family.</text>
</comment>
<dbReference type="Pfam" id="PF00106">
    <property type="entry name" value="adh_short"/>
    <property type="match status" value="1"/>
</dbReference>
<dbReference type="InterPro" id="IPR057326">
    <property type="entry name" value="KR_dom"/>
</dbReference>
<accession>A0A2D0NBG8</accession>
<dbReference type="InterPro" id="IPR036291">
    <property type="entry name" value="NAD(P)-bd_dom_sf"/>
</dbReference>